<feature type="domain" description="Heme-copper oxidase subunit III family profile" evidence="9">
    <location>
        <begin position="1"/>
        <end position="193"/>
    </location>
</feature>
<accession>A0A2U0I833</accession>
<dbReference type="InterPro" id="IPR013833">
    <property type="entry name" value="Cyt_c_oxidase_su3_a-hlx"/>
</dbReference>
<organism evidence="10 11">
    <name type="scientific">Marixanthomonas spongiae</name>
    <dbReference type="NCBI Taxonomy" id="2174845"/>
    <lineage>
        <taxon>Bacteria</taxon>
        <taxon>Pseudomonadati</taxon>
        <taxon>Bacteroidota</taxon>
        <taxon>Flavobacteriia</taxon>
        <taxon>Flavobacteriales</taxon>
        <taxon>Flavobacteriaceae</taxon>
        <taxon>Marixanthomonas</taxon>
    </lineage>
</organism>
<keyword evidence="6 8" id="KW-0472">Membrane</keyword>
<dbReference type="PROSITE" id="PS50253">
    <property type="entry name" value="COX3"/>
    <property type="match status" value="1"/>
</dbReference>
<dbReference type="AlphaFoldDB" id="A0A2U0I833"/>
<sequence length="193" mass="22095">MDYTRGTEEHKIRRAKKMMLWFGIISLSMSFAGLTSAYVVSKERPDWLTDFQIPQAFYLSLAVILVSSATIHLAKKAIAKEENKKGMVLLLATLLLGGAFVFFQFRGFSQIIANGYYFTGSESTITTSFIYLVVLLHLTHVSAALISLIVVIYNHYKLKYTNGKTLGIELAATFWHFVDILWIYLFLFFYFVR</sequence>
<dbReference type="RefSeq" id="WP_116693010.1">
    <property type="nucleotide sequence ID" value="NZ_QEHR01000001.1"/>
</dbReference>
<dbReference type="InterPro" id="IPR024791">
    <property type="entry name" value="Cyt_c/ubiquinol_Oxase_su3"/>
</dbReference>
<evidence type="ECO:0000313" key="10">
    <source>
        <dbReference type="EMBL" id="PVW17262.1"/>
    </source>
</evidence>
<evidence type="ECO:0000256" key="8">
    <source>
        <dbReference type="SAM" id="Phobius"/>
    </source>
</evidence>
<feature type="transmembrane region" description="Helical" evidence="8">
    <location>
        <begin position="174"/>
        <end position="192"/>
    </location>
</feature>
<evidence type="ECO:0000256" key="2">
    <source>
        <dbReference type="ARBA" id="ARBA00010581"/>
    </source>
</evidence>
<dbReference type="CDD" id="cd00386">
    <property type="entry name" value="Heme_Cu_Oxidase_III_like"/>
    <property type="match status" value="1"/>
</dbReference>
<comment type="caution">
    <text evidence="10">The sequence shown here is derived from an EMBL/GenBank/DDBJ whole genome shotgun (WGS) entry which is preliminary data.</text>
</comment>
<comment type="subcellular location">
    <subcellularLocation>
        <location evidence="1 7">Cell membrane</location>
        <topology evidence="1 7">Multi-pass membrane protein</topology>
    </subcellularLocation>
</comment>
<evidence type="ECO:0000256" key="7">
    <source>
        <dbReference type="RuleBase" id="RU003376"/>
    </source>
</evidence>
<evidence type="ECO:0000256" key="3">
    <source>
        <dbReference type="ARBA" id="ARBA00022475"/>
    </source>
</evidence>
<dbReference type="InterPro" id="IPR000298">
    <property type="entry name" value="Cyt_c_oxidase-like_su3"/>
</dbReference>
<evidence type="ECO:0000256" key="4">
    <source>
        <dbReference type="ARBA" id="ARBA00022692"/>
    </source>
</evidence>
<keyword evidence="5 8" id="KW-1133">Transmembrane helix</keyword>
<protein>
    <submittedName>
        <fullName evidence="10">Cytochrome oxidase subunit III</fullName>
    </submittedName>
</protein>
<dbReference type="SUPFAM" id="SSF81452">
    <property type="entry name" value="Cytochrome c oxidase subunit III-like"/>
    <property type="match status" value="1"/>
</dbReference>
<dbReference type="PANTHER" id="PTHR11403:SF2">
    <property type="entry name" value="CYTOCHROME BO(3) UBIQUINOL OXIDASE SUBUNIT 3"/>
    <property type="match status" value="1"/>
</dbReference>
<dbReference type="EMBL" id="QEHR01000001">
    <property type="protein sequence ID" value="PVW17262.1"/>
    <property type="molecule type" value="Genomic_DNA"/>
</dbReference>
<dbReference type="Gene3D" id="1.20.120.80">
    <property type="entry name" value="Cytochrome c oxidase, subunit III, four-helix bundle"/>
    <property type="match status" value="1"/>
</dbReference>
<feature type="transmembrane region" description="Helical" evidence="8">
    <location>
        <begin position="86"/>
        <end position="108"/>
    </location>
</feature>
<reference evidence="10 11" key="1">
    <citation type="submission" date="2018-04" db="EMBL/GenBank/DDBJ databases">
        <title>Marixanthomonas spongiae HN-E44 sp. nov., isolated from a marine sponge.</title>
        <authorList>
            <person name="Luo L."/>
            <person name="Zhuang L."/>
        </authorList>
    </citation>
    <scope>NUCLEOTIDE SEQUENCE [LARGE SCALE GENOMIC DNA]</scope>
    <source>
        <strain evidence="10 11">HN-E44</strain>
    </source>
</reference>
<evidence type="ECO:0000313" key="11">
    <source>
        <dbReference type="Proteomes" id="UP000245962"/>
    </source>
</evidence>
<feature type="transmembrane region" description="Helical" evidence="8">
    <location>
        <begin position="53"/>
        <end position="74"/>
    </location>
</feature>
<gene>
    <name evidence="10" type="ORF">DDV96_01765</name>
</gene>
<dbReference type="GO" id="GO:0005886">
    <property type="term" value="C:plasma membrane"/>
    <property type="evidence" value="ECO:0007669"/>
    <property type="project" value="UniProtKB-SubCell"/>
</dbReference>
<comment type="similarity">
    <text evidence="2 7">Belongs to the cytochrome c oxidase subunit 3 family.</text>
</comment>
<keyword evidence="4 7" id="KW-0812">Transmembrane</keyword>
<dbReference type="Proteomes" id="UP000245962">
    <property type="component" value="Unassembled WGS sequence"/>
</dbReference>
<dbReference type="OrthoDB" id="679789at2"/>
<dbReference type="Pfam" id="PF00510">
    <property type="entry name" value="COX3"/>
    <property type="match status" value="1"/>
</dbReference>
<dbReference type="GO" id="GO:0004129">
    <property type="term" value="F:cytochrome-c oxidase activity"/>
    <property type="evidence" value="ECO:0007669"/>
    <property type="project" value="InterPro"/>
</dbReference>
<keyword evidence="11" id="KW-1185">Reference proteome</keyword>
<dbReference type="GO" id="GO:0019646">
    <property type="term" value="P:aerobic electron transport chain"/>
    <property type="evidence" value="ECO:0007669"/>
    <property type="project" value="InterPro"/>
</dbReference>
<evidence type="ECO:0000256" key="5">
    <source>
        <dbReference type="ARBA" id="ARBA00022989"/>
    </source>
</evidence>
<evidence type="ECO:0000256" key="1">
    <source>
        <dbReference type="ARBA" id="ARBA00004651"/>
    </source>
</evidence>
<evidence type="ECO:0000256" key="6">
    <source>
        <dbReference type="ARBA" id="ARBA00023136"/>
    </source>
</evidence>
<keyword evidence="3" id="KW-1003">Cell membrane</keyword>
<feature type="transmembrane region" description="Helical" evidence="8">
    <location>
        <begin position="128"/>
        <end position="153"/>
    </location>
</feature>
<proteinExistence type="inferred from homology"/>
<feature type="transmembrane region" description="Helical" evidence="8">
    <location>
        <begin position="20"/>
        <end position="41"/>
    </location>
</feature>
<name>A0A2U0I833_9FLAO</name>
<dbReference type="PANTHER" id="PTHR11403">
    <property type="entry name" value="CYTOCHROME C OXIDASE SUBUNIT III"/>
    <property type="match status" value="1"/>
</dbReference>
<evidence type="ECO:0000259" key="9">
    <source>
        <dbReference type="PROSITE" id="PS50253"/>
    </source>
</evidence>
<dbReference type="InterPro" id="IPR035973">
    <property type="entry name" value="Cyt_c_oxidase_su3-like_sf"/>
</dbReference>